<dbReference type="SUPFAM" id="SSF53850">
    <property type="entry name" value="Periplasmic binding protein-like II"/>
    <property type="match status" value="1"/>
</dbReference>
<dbReference type="InterPro" id="IPR005119">
    <property type="entry name" value="LysR_subst-bd"/>
</dbReference>
<comment type="caution">
    <text evidence="7">The sequence shown here is derived from an EMBL/GenBank/DDBJ whole genome shotgun (WGS) entry which is preliminary data.</text>
</comment>
<evidence type="ECO:0000256" key="2">
    <source>
        <dbReference type="ARBA" id="ARBA00023015"/>
    </source>
</evidence>
<dbReference type="SUPFAM" id="SSF46785">
    <property type="entry name" value="Winged helix' DNA-binding domain"/>
    <property type="match status" value="1"/>
</dbReference>
<evidence type="ECO:0000256" key="4">
    <source>
        <dbReference type="ARBA" id="ARBA00023163"/>
    </source>
</evidence>
<evidence type="ECO:0000256" key="5">
    <source>
        <dbReference type="SAM" id="MobiDB-lite"/>
    </source>
</evidence>
<dbReference type="InterPro" id="IPR036390">
    <property type="entry name" value="WH_DNA-bd_sf"/>
</dbReference>
<evidence type="ECO:0000256" key="1">
    <source>
        <dbReference type="ARBA" id="ARBA00009437"/>
    </source>
</evidence>
<keyword evidence="4" id="KW-0804">Transcription</keyword>
<dbReference type="PANTHER" id="PTHR30126">
    <property type="entry name" value="HTH-TYPE TRANSCRIPTIONAL REGULATOR"/>
    <property type="match status" value="1"/>
</dbReference>
<feature type="domain" description="HTH lysR-type" evidence="6">
    <location>
        <begin position="1"/>
        <end position="58"/>
    </location>
</feature>
<evidence type="ECO:0000256" key="3">
    <source>
        <dbReference type="ARBA" id="ARBA00023125"/>
    </source>
</evidence>
<keyword evidence="8" id="KW-1185">Reference proteome</keyword>
<dbReference type="EMBL" id="JBBDHD010000011">
    <property type="protein sequence ID" value="MFH7594801.1"/>
    <property type="molecule type" value="Genomic_DNA"/>
</dbReference>
<dbReference type="CDD" id="cd05466">
    <property type="entry name" value="PBP2_LTTR_substrate"/>
    <property type="match status" value="1"/>
</dbReference>
<evidence type="ECO:0000313" key="8">
    <source>
        <dbReference type="Proteomes" id="UP001610631"/>
    </source>
</evidence>
<dbReference type="Proteomes" id="UP001610631">
    <property type="component" value="Unassembled WGS sequence"/>
</dbReference>
<evidence type="ECO:0000313" key="7">
    <source>
        <dbReference type="EMBL" id="MFH7594801.1"/>
    </source>
</evidence>
<dbReference type="PANTHER" id="PTHR30126:SF39">
    <property type="entry name" value="HTH-TYPE TRANSCRIPTIONAL REGULATOR CYSL"/>
    <property type="match status" value="1"/>
</dbReference>
<dbReference type="RefSeq" id="WP_395508725.1">
    <property type="nucleotide sequence ID" value="NZ_JBBDHD010000011.1"/>
</dbReference>
<dbReference type="Gene3D" id="3.40.190.290">
    <property type="match status" value="1"/>
</dbReference>
<sequence length="323" mass="34677">MDTRLLRTFTTVARTGNLTAAAERLHLVQSTVTAQVQALEKELGLRLFDRLPRGVVLTGAGHEVLGQAEAVLEAESRLRAVASSAGGTGGRVTGRVVLAAGETLVSARLPGLIAALRRSHPGIEVDMRTMGTSAAVAALRTGELDLALLLEDEASFRDIACTPLAREPLVLVCSPEHPAARRTPDAPTDWAELAREDYFLHEQGCSYSDRFLEQLLTAARGTQPRITRFGSLEVARSCVAAGLGLSLLARANVAEALETGRLAQVPGPRFPDVTVQLARHRRRWLSPAAAALTTELPHHFPPLNAVTKSRRDRTAPQQYGETG</sequence>
<comment type="similarity">
    <text evidence="1">Belongs to the LysR transcriptional regulatory family.</text>
</comment>
<reference evidence="7 8" key="1">
    <citation type="submission" date="2024-03" db="EMBL/GenBank/DDBJ databases">
        <title>Whole genome sequencing of Streptomyces racemochromogenes, to identify antimicrobial biosynthetic gene clusters.</title>
        <authorList>
            <person name="Suryawanshi P."/>
            <person name="Krishnaraj P.U."/>
            <person name="Arun Y.P."/>
            <person name="Suryawanshi M.P."/>
            <person name="Rakshit O."/>
        </authorList>
    </citation>
    <scope>NUCLEOTIDE SEQUENCE [LARGE SCALE GENOMIC DNA]</scope>
    <source>
        <strain evidence="7 8">AUDT626</strain>
    </source>
</reference>
<dbReference type="Pfam" id="PF03466">
    <property type="entry name" value="LysR_substrate"/>
    <property type="match status" value="1"/>
</dbReference>
<protein>
    <submittedName>
        <fullName evidence="7">LysR family transcriptional regulator</fullName>
    </submittedName>
</protein>
<dbReference type="Pfam" id="PF00126">
    <property type="entry name" value="HTH_1"/>
    <property type="match status" value="1"/>
</dbReference>
<accession>A0ABW7P8X9</accession>
<feature type="region of interest" description="Disordered" evidence="5">
    <location>
        <begin position="299"/>
        <end position="323"/>
    </location>
</feature>
<name>A0ABW7P8X9_9ACTN</name>
<proteinExistence type="inferred from homology"/>
<keyword evidence="3" id="KW-0238">DNA-binding</keyword>
<gene>
    <name evidence="7" type="ORF">WDV06_06780</name>
</gene>
<dbReference type="Gene3D" id="1.10.10.10">
    <property type="entry name" value="Winged helix-like DNA-binding domain superfamily/Winged helix DNA-binding domain"/>
    <property type="match status" value="1"/>
</dbReference>
<dbReference type="PRINTS" id="PR00039">
    <property type="entry name" value="HTHLYSR"/>
</dbReference>
<dbReference type="InterPro" id="IPR036388">
    <property type="entry name" value="WH-like_DNA-bd_sf"/>
</dbReference>
<organism evidence="7 8">
    <name type="scientific">Streptomyces racemochromogenes</name>
    <dbReference type="NCBI Taxonomy" id="67353"/>
    <lineage>
        <taxon>Bacteria</taxon>
        <taxon>Bacillati</taxon>
        <taxon>Actinomycetota</taxon>
        <taxon>Actinomycetes</taxon>
        <taxon>Kitasatosporales</taxon>
        <taxon>Streptomycetaceae</taxon>
        <taxon>Streptomyces</taxon>
    </lineage>
</organism>
<dbReference type="PROSITE" id="PS50931">
    <property type="entry name" value="HTH_LYSR"/>
    <property type="match status" value="1"/>
</dbReference>
<dbReference type="InterPro" id="IPR000847">
    <property type="entry name" value="LysR_HTH_N"/>
</dbReference>
<keyword evidence="2" id="KW-0805">Transcription regulation</keyword>
<evidence type="ECO:0000259" key="6">
    <source>
        <dbReference type="PROSITE" id="PS50931"/>
    </source>
</evidence>